<dbReference type="Proteomes" id="UP000320421">
    <property type="component" value="Chromosome"/>
</dbReference>
<evidence type="ECO:0000313" key="2">
    <source>
        <dbReference type="Proteomes" id="UP000320421"/>
    </source>
</evidence>
<name>A0A517PSZ8_9PLAN</name>
<protein>
    <submittedName>
        <fullName evidence="1">Uncharacterized protein</fullName>
    </submittedName>
</protein>
<sequence>MNLPVWRTHFLRNHVAKQLQERNQLDVLAVEHVLKEIGDLGMQDSDGRKLNRHHPEVWKAAGYQRFFYQDESGNALYCQLGINKAGHLNDHKTDDAFSNQTSGPHFDNLSDLILKLGRTHTKDFQYGGVKLTPDPRAIVLVSTTGSGKTVAARKAFLDCTMAPRSLQPLLANYVPCWAKLPGTIINNHIEQYGEQHENCLHLLLLQGLASIACSNTEQDLPLSLIVRELKLGPPVLIFLDLNAYSSSHQQLVAKAIIQFQKVFGCFGHRCVVSYRDGTSKSETPDKLPDKLKDDRGEHIGLYSIKHATSFEAESYFENFHKFRAELSDHIPGWSEPPLTSEQNKQTAAFRELLDRYLEGNTSAELVSTPLFMHLATVLPDSDWSKVHTLADLYGILIDKAHLNVTSNHEPEAYEKSSLGKDRGKFGKHLKNVICTRFALHTLSNASTTQSPYDDLDCLLDSPDFNPLTKRTPQWFNVDRLWQQSGIYSNTQDWPAEQHPGTVPPEEAIQYTLLMRDGDQVRFPHDSMLYYFAGVVALIEYQLPRSVSRLTQSWIQATARRLALNPSVWRLPAAFLAMKLFSMDVESGIDDPEQWFSLQVFVELMVQAIETKEPLAMVRLLESYVGAISHFPGYRKIQAILYEFGSDIRKQPAHLIPLVLSYEEPQFRKALLNLCKTRKQST</sequence>
<evidence type="ECO:0000313" key="1">
    <source>
        <dbReference type="EMBL" id="QDT22491.1"/>
    </source>
</evidence>
<dbReference type="EMBL" id="CP036266">
    <property type="protein sequence ID" value="QDT22491.1"/>
    <property type="molecule type" value="Genomic_DNA"/>
</dbReference>
<organism evidence="1 2">
    <name type="scientific">Gimesia chilikensis</name>
    <dbReference type="NCBI Taxonomy" id="2605989"/>
    <lineage>
        <taxon>Bacteria</taxon>
        <taxon>Pseudomonadati</taxon>
        <taxon>Planctomycetota</taxon>
        <taxon>Planctomycetia</taxon>
        <taxon>Planctomycetales</taxon>
        <taxon>Planctomycetaceae</taxon>
        <taxon>Gimesia</taxon>
    </lineage>
</organism>
<keyword evidence="2" id="KW-1185">Reference proteome</keyword>
<accession>A0A517PSZ8</accession>
<proteinExistence type="predicted"/>
<gene>
    <name evidence="1" type="ORF">HG66A1_42990</name>
</gene>
<reference evidence="1 2" key="1">
    <citation type="submission" date="2019-02" db="EMBL/GenBank/DDBJ databases">
        <title>Deep-cultivation of Planctomycetes and their phenomic and genomic characterization uncovers novel biology.</title>
        <authorList>
            <person name="Wiegand S."/>
            <person name="Jogler M."/>
            <person name="Boedeker C."/>
            <person name="Pinto D."/>
            <person name="Vollmers J."/>
            <person name="Rivas-Marin E."/>
            <person name="Kohn T."/>
            <person name="Peeters S.H."/>
            <person name="Heuer A."/>
            <person name="Rast P."/>
            <person name="Oberbeckmann S."/>
            <person name="Bunk B."/>
            <person name="Jeske O."/>
            <person name="Meyerdierks A."/>
            <person name="Storesund J.E."/>
            <person name="Kallscheuer N."/>
            <person name="Luecker S."/>
            <person name="Lage O.M."/>
            <person name="Pohl T."/>
            <person name="Merkel B.J."/>
            <person name="Hornburger P."/>
            <person name="Mueller R.-W."/>
            <person name="Bruemmer F."/>
            <person name="Labrenz M."/>
            <person name="Spormann A.M."/>
            <person name="Op den Camp H."/>
            <person name="Overmann J."/>
            <person name="Amann R."/>
            <person name="Jetten M.S.M."/>
            <person name="Mascher T."/>
            <person name="Medema M.H."/>
            <person name="Devos D.P."/>
            <person name="Kaster A.-K."/>
            <person name="Ovreas L."/>
            <person name="Rohde M."/>
            <person name="Galperin M.Y."/>
            <person name="Jogler C."/>
        </authorList>
    </citation>
    <scope>NUCLEOTIDE SEQUENCE [LARGE SCALE GENOMIC DNA]</scope>
    <source>
        <strain evidence="1 2">HG66A1</strain>
    </source>
</reference>
<dbReference type="AlphaFoldDB" id="A0A517PSZ8"/>